<feature type="region of interest" description="Disordered" evidence="1">
    <location>
        <begin position="56"/>
        <end position="80"/>
    </location>
</feature>
<dbReference type="Proteomes" id="UP000631114">
    <property type="component" value="Unassembled WGS sequence"/>
</dbReference>
<comment type="caution">
    <text evidence="2">The sequence shown here is derived from an EMBL/GenBank/DDBJ whole genome shotgun (WGS) entry which is preliminary data.</text>
</comment>
<proteinExistence type="predicted"/>
<evidence type="ECO:0000256" key="1">
    <source>
        <dbReference type="SAM" id="MobiDB-lite"/>
    </source>
</evidence>
<gene>
    <name evidence="2" type="ORF">IFM89_007574</name>
</gene>
<accession>A0A835I321</accession>
<dbReference type="EMBL" id="JADFTS010000004">
    <property type="protein sequence ID" value="KAF9608188.1"/>
    <property type="molecule type" value="Genomic_DNA"/>
</dbReference>
<organism evidence="2 3">
    <name type="scientific">Coptis chinensis</name>
    <dbReference type="NCBI Taxonomy" id="261450"/>
    <lineage>
        <taxon>Eukaryota</taxon>
        <taxon>Viridiplantae</taxon>
        <taxon>Streptophyta</taxon>
        <taxon>Embryophyta</taxon>
        <taxon>Tracheophyta</taxon>
        <taxon>Spermatophyta</taxon>
        <taxon>Magnoliopsida</taxon>
        <taxon>Ranunculales</taxon>
        <taxon>Ranunculaceae</taxon>
        <taxon>Coptidoideae</taxon>
        <taxon>Coptis</taxon>
    </lineage>
</organism>
<keyword evidence="3" id="KW-1185">Reference proteome</keyword>
<dbReference type="PANTHER" id="PTHR38378:SF3">
    <property type="entry name" value="MYOSIN HEAVY CHAIN-LIKE PROTEIN"/>
    <property type="match status" value="1"/>
</dbReference>
<sequence length="140" mass="16070">MQRRVAGMLTILDDVKHRIQKSQSSGKKREAQLNSVDASLILSLLVCSRTRNHQNHSFKSLDGYRSTKRKMKEAQDENARYRAKVKEVAEEIVRGLERIHGFQQRNAGRVNVEMVEELSAVEHMLRELETKVSTDVPKGK</sequence>
<name>A0A835I321_9MAGN</name>
<evidence type="ECO:0000313" key="3">
    <source>
        <dbReference type="Proteomes" id="UP000631114"/>
    </source>
</evidence>
<dbReference type="OrthoDB" id="1897593at2759"/>
<dbReference type="AlphaFoldDB" id="A0A835I321"/>
<reference evidence="2 3" key="1">
    <citation type="submission" date="2020-10" db="EMBL/GenBank/DDBJ databases">
        <title>The Coptis chinensis genome and diversification of protoberbering-type alkaloids.</title>
        <authorList>
            <person name="Wang B."/>
            <person name="Shu S."/>
            <person name="Song C."/>
            <person name="Liu Y."/>
        </authorList>
    </citation>
    <scope>NUCLEOTIDE SEQUENCE [LARGE SCALE GENOMIC DNA]</scope>
    <source>
        <strain evidence="2">HL-2020</strain>
        <tissue evidence="2">Leaf</tissue>
    </source>
</reference>
<dbReference type="PANTHER" id="PTHR38378">
    <property type="entry name" value="MYOSIN HEAVY CHAIN-LIKE PROTEIN"/>
    <property type="match status" value="1"/>
</dbReference>
<evidence type="ECO:0000313" key="2">
    <source>
        <dbReference type="EMBL" id="KAF9608188.1"/>
    </source>
</evidence>
<protein>
    <submittedName>
        <fullName evidence="2">Uncharacterized protein</fullName>
    </submittedName>
</protein>